<evidence type="ECO:0000256" key="7">
    <source>
        <dbReference type="PROSITE-ProRule" id="PRU01360"/>
    </source>
</evidence>
<proteinExistence type="inferred from homology"/>
<dbReference type="Pfam" id="PF07715">
    <property type="entry name" value="Plug"/>
    <property type="match status" value="1"/>
</dbReference>
<dbReference type="GO" id="GO:0009279">
    <property type="term" value="C:cell outer membrane"/>
    <property type="evidence" value="ECO:0007669"/>
    <property type="project" value="UniProtKB-SubCell"/>
</dbReference>
<dbReference type="AlphaFoldDB" id="A0A0P0FIX1"/>
<dbReference type="InterPro" id="IPR023997">
    <property type="entry name" value="TonB-dep_OMP_SusC/RagA_CS"/>
</dbReference>
<sequence>MKKIISILFIVCSLFSSMAYAQGGLTYSGTVIGEDGLELIGVSVAVKGTSIGVITDLDGKFRLNNIPPKSTVVFSYVGFENKEVKVTESKERETIVLKQSISSLDEVVVVGRGSQRKVSVVGAITSVDPAQLQVPATSVSNMLQGRVPGIIGVTRSGEPGNNFSEFWVRGISTFGANASALILIDGVEGDLNTLDPADIESFSVLKDASATAVYGVRGANGVVIVTTKRGKAGKLTVNFKTNATYSYSPRMPEYVDAVGYANLANEARVVRGKNPIYTNSEIQLFRSGLDPDLYPNVNWRDVILNDYVIDNQHHLSLSGGGTNARYYVSMGIMNQGAVFKQDKSVSKHNTNVDYHQYNFRANVDANMTKTTLLSLNMETIITKRNSPGYGDNNNALWSAQANLPATIVPVKYSNGTLPSFGRNSDEVSPYVQLNYTGYKISETQATRMNASLNQKLDFITKGLSARGVFSFNYTGYFDQYRTKTPDLYYATGRKQNGALISKRTSSATDMTYSDYRRIARQYYFEGNINYERIFGEDHRVTGLLNAYRQENKDSYLNNDDDDTTLDERIRSIPKRYQAISARATYSYKDTYMFEFNVGYTGSEQFKKGNRYGWFPAVALGWVPTQYEWTREKLPFLDFFKLRASLGKVGNDRIKKIRFPYLSTVSTDYSSVTWPGSTVGESRVGANDLNWEETTKMDIGVDLKMFNDKVELTADIFKDKNKGIFQQRANIPEEAGFVTNPYTNIGGMESWGFDGNITFNHNFTKDFGMTVRGNWTFARNNVTYWEQSGVVYPYQSFVDVPYGVQRGLISLGLFKDQADIESSPVQTYSSDVRPGDIKYKDVNGDGVINDDDIVPLSYSNTPTLQYGFAAEFRYKQFTASIFFEGVGKVQYFYGGSGYYPFAWETRGNVLNIVADQKNRWTPREYSGDASTENPNARFPRLTYGENKNNNRASTFWLADGRYFRLKNIELSYRFTSAWLRDKISVQNATLSLVGENLHVWDKVKLWDPEQASSNGAVYPLQRKFTLQLNVTF</sequence>
<keyword evidence="5 7" id="KW-0472">Membrane</keyword>
<comment type="subcellular location">
    <subcellularLocation>
        <location evidence="1 7">Cell outer membrane</location>
        <topology evidence="1 7">Multi-pass membrane protein</topology>
    </subcellularLocation>
</comment>
<accession>A0A0P0FIX1</accession>
<evidence type="ECO:0000256" key="2">
    <source>
        <dbReference type="ARBA" id="ARBA00022448"/>
    </source>
</evidence>
<evidence type="ECO:0000256" key="5">
    <source>
        <dbReference type="ARBA" id="ARBA00023136"/>
    </source>
</evidence>
<dbReference type="InterPro" id="IPR012910">
    <property type="entry name" value="Plug_dom"/>
</dbReference>
<dbReference type="FunFam" id="2.170.130.10:FF:000003">
    <property type="entry name" value="SusC/RagA family TonB-linked outer membrane protein"/>
    <property type="match status" value="1"/>
</dbReference>
<evidence type="ECO:0000256" key="6">
    <source>
        <dbReference type="ARBA" id="ARBA00023237"/>
    </source>
</evidence>
<evidence type="ECO:0000313" key="8">
    <source>
        <dbReference type="EMBL" id="RHD79828.1"/>
    </source>
</evidence>
<dbReference type="Proteomes" id="UP000284785">
    <property type="component" value="Unassembled WGS sequence"/>
</dbReference>
<keyword evidence="4 7" id="KW-0812">Transmembrane</keyword>
<dbReference type="SUPFAM" id="SSF56935">
    <property type="entry name" value="Porins"/>
    <property type="match status" value="1"/>
</dbReference>
<dbReference type="SUPFAM" id="SSF49464">
    <property type="entry name" value="Carboxypeptidase regulatory domain-like"/>
    <property type="match status" value="1"/>
</dbReference>
<keyword evidence="3 7" id="KW-1134">Transmembrane beta strand</keyword>
<keyword evidence="6 7" id="KW-0998">Cell outer membrane</keyword>
<dbReference type="KEGG" id="btho:Btheta7330_00073"/>
<dbReference type="InterPro" id="IPR023996">
    <property type="entry name" value="TonB-dep_OMP_SusC/RagA"/>
</dbReference>
<dbReference type="Gene3D" id="2.40.170.20">
    <property type="entry name" value="TonB-dependent receptor, beta-barrel domain"/>
    <property type="match status" value="1"/>
</dbReference>
<keyword evidence="2 7" id="KW-0813">Transport</keyword>
<protein>
    <submittedName>
        <fullName evidence="8">TonB-dependent receptor</fullName>
    </submittedName>
</protein>
<comment type="caution">
    <text evidence="8">The sequence shown here is derived from an EMBL/GenBank/DDBJ whole genome shotgun (WGS) entry which is preliminary data.</text>
</comment>
<evidence type="ECO:0000313" key="9">
    <source>
        <dbReference type="Proteomes" id="UP000284785"/>
    </source>
</evidence>
<dbReference type="Pfam" id="PF13715">
    <property type="entry name" value="CarbopepD_reg_2"/>
    <property type="match status" value="1"/>
</dbReference>
<evidence type="ECO:0000256" key="3">
    <source>
        <dbReference type="ARBA" id="ARBA00022452"/>
    </source>
</evidence>
<comment type="similarity">
    <text evidence="7">Belongs to the TonB-dependent receptor family.</text>
</comment>
<dbReference type="Gene3D" id="2.60.40.1120">
    <property type="entry name" value="Carboxypeptidase-like, regulatory domain"/>
    <property type="match status" value="1"/>
</dbReference>
<evidence type="ECO:0000256" key="4">
    <source>
        <dbReference type="ARBA" id="ARBA00022692"/>
    </source>
</evidence>
<reference evidence="8 9" key="1">
    <citation type="submission" date="2018-08" db="EMBL/GenBank/DDBJ databases">
        <title>A genome reference for cultivated species of the human gut microbiota.</title>
        <authorList>
            <person name="Zou Y."/>
            <person name="Xue W."/>
            <person name="Luo G."/>
        </authorList>
    </citation>
    <scope>NUCLEOTIDE SEQUENCE [LARGE SCALE GENOMIC DNA]</scope>
    <source>
        <strain evidence="8 9">AM30-26</strain>
    </source>
</reference>
<dbReference type="Gene3D" id="2.170.130.10">
    <property type="entry name" value="TonB-dependent receptor, plug domain"/>
    <property type="match status" value="1"/>
</dbReference>
<organism evidence="8 9">
    <name type="scientific">Bacteroides thetaiotaomicron</name>
    <dbReference type="NCBI Taxonomy" id="818"/>
    <lineage>
        <taxon>Bacteria</taxon>
        <taxon>Pseudomonadati</taxon>
        <taxon>Bacteroidota</taxon>
        <taxon>Bacteroidia</taxon>
        <taxon>Bacteroidales</taxon>
        <taxon>Bacteroidaceae</taxon>
        <taxon>Bacteroides</taxon>
    </lineage>
</organism>
<dbReference type="RefSeq" id="WP_062694147.1">
    <property type="nucleotide sequence ID" value="NZ_CABJDH010000011.1"/>
</dbReference>
<gene>
    <name evidence="8" type="ORF">DW780_26995</name>
</gene>
<dbReference type="EMBL" id="QSJP01000042">
    <property type="protein sequence ID" value="RHD79828.1"/>
    <property type="molecule type" value="Genomic_DNA"/>
</dbReference>
<name>A0A0P0FIX1_BACT4</name>
<dbReference type="InterPro" id="IPR037066">
    <property type="entry name" value="Plug_dom_sf"/>
</dbReference>
<dbReference type="NCBIfam" id="TIGR04057">
    <property type="entry name" value="SusC_RagA_signa"/>
    <property type="match status" value="1"/>
</dbReference>
<evidence type="ECO:0000256" key="1">
    <source>
        <dbReference type="ARBA" id="ARBA00004571"/>
    </source>
</evidence>
<keyword evidence="8" id="KW-0675">Receptor</keyword>
<dbReference type="InterPro" id="IPR039426">
    <property type="entry name" value="TonB-dep_rcpt-like"/>
</dbReference>
<dbReference type="NCBIfam" id="TIGR04056">
    <property type="entry name" value="OMP_RagA_SusC"/>
    <property type="match status" value="1"/>
</dbReference>
<dbReference type="PROSITE" id="PS52016">
    <property type="entry name" value="TONB_DEPENDENT_REC_3"/>
    <property type="match status" value="1"/>
</dbReference>
<dbReference type="InterPro" id="IPR036942">
    <property type="entry name" value="Beta-barrel_TonB_sf"/>
</dbReference>
<dbReference type="InterPro" id="IPR008969">
    <property type="entry name" value="CarboxyPept-like_regulatory"/>
</dbReference>